<keyword evidence="2" id="KW-1133">Transmembrane helix</keyword>
<evidence type="ECO:0000313" key="3">
    <source>
        <dbReference type="EMBL" id="WOB26152.1"/>
    </source>
</evidence>
<dbReference type="GeneID" id="95586458"/>
<organism evidence="3 4">
    <name type="scientific">Xanthomonas dyei</name>
    <dbReference type="NCBI Taxonomy" id="743699"/>
    <lineage>
        <taxon>Bacteria</taxon>
        <taxon>Pseudomonadati</taxon>
        <taxon>Pseudomonadota</taxon>
        <taxon>Gammaproteobacteria</taxon>
        <taxon>Lysobacterales</taxon>
        <taxon>Lysobacteraceae</taxon>
        <taxon>Xanthomonas</taxon>
    </lineage>
</organism>
<dbReference type="EMBL" id="CP103840">
    <property type="protein sequence ID" value="WOB26152.1"/>
    <property type="molecule type" value="Genomic_DNA"/>
</dbReference>
<reference evidence="3 4" key="1">
    <citation type="submission" date="2022-08" db="EMBL/GenBank/DDBJ databases">
        <title>Whole genome sequencing-based tracing of a 2022 introduction and outbreak of Xanthomonas hortorum pv. pelargonii.</title>
        <authorList>
            <person name="Iruegas-Bocardo F."/>
            <person name="Weisberg A.K."/>
            <person name="Riutta E.R."/>
            <person name="Kilday K."/>
            <person name="Bonkowski J.C."/>
            <person name="Creswell T."/>
            <person name="Daughtrey M.L."/>
            <person name="Rane K."/>
            <person name="Grunwald N.J."/>
            <person name="Chang J.H."/>
            <person name="Putnam M.L."/>
        </authorList>
    </citation>
    <scope>NUCLEOTIDE SEQUENCE [LARGE SCALE GENOMIC DNA]</scope>
    <source>
        <strain evidence="3 4">22-325</strain>
    </source>
</reference>
<evidence type="ECO:0000256" key="2">
    <source>
        <dbReference type="SAM" id="Phobius"/>
    </source>
</evidence>
<feature type="transmembrane region" description="Helical" evidence="2">
    <location>
        <begin position="27"/>
        <end position="52"/>
    </location>
</feature>
<dbReference type="RefSeq" id="WP_316689212.1">
    <property type="nucleotide sequence ID" value="NZ_CP103837.1"/>
</dbReference>
<proteinExistence type="predicted"/>
<protein>
    <submittedName>
        <fullName evidence="3">Cytochrome c oxidase assembly factor 1 family protein</fullName>
    </submittedName>
</protein>
<name>A0ABZ0D7G6_9XANT</name>
<dbReference type="Pfam" id="PF08695">
    <property type="entry name" value="Coa1"/>
    <property type="match status" value="1"/>
</dbReference>
<dbReference type="Proteomes" id="UP001304534">
    <property type="component" value="Chromosome"/>
</dbReference>
<keyword evidence="4" id="KW-1185">Reference proteome</keyword>
<evidence type="ECO:0000313" key="4">
    <source>
        <dbReference type="Proteomes" id="UP001304534"/>
    </source>
</evidence>
<keyword evidence="2" id="KW-0472">Membrane</keyword>
<keyword evidence="2" id="KW-0812">Transmembrane</keyword>
<feature type="region of interest" description="Disordered" evidence="1">
    <location>
        <begin position="138"/>
        <end position="160"/>
    </location>
</feature>
<sequence length="160" mass="17145">MSLPPPIPVASPQRLRSVEFWSRHWKWVVPGIGMALFLLLALVIGALIYVITAAVKSSDVYRDALRIAKADTQVVQTLGTPITDAFLPDGSISYVADIGEAHFSVGLHGPRGSGSVQVDATRRHGRWTYQTLTFAGPRGDPINLSPATSATPAQSQPCTP</sequence>
<gene>
    <name evidence="3" type="ORF">NYR99_21265</name>
</gene>
<accession>A0ABZ0D7G6</accession>
<feature type="compositionally biased region" description="Polar residues" evidence="1">
    <location>
        <begin position="145"/>
        <end position="160"/>
    </location>
</feature>
<dbReference type="InterPro" id="IPR014807">
    <property type="entry name" value="Coa1"/>
</dbReference>
<evidence type="ECO:0000256" key="1">
    <source>
        <dbReference type="SAM" id="MobiDB-lite"/>
    </source>
</evidence>